<organism evidence="8 9">
    <name type="scientific">Methylobacterium symbioticum</name>
    <dbReference type="NCBI Taxonomy" id="2584084"/>
    <lineage>
        <taxon>Bacteria</taxon>
        <taxon>Pseudomonadati</taxon>
        <taxon>Pseudomonadota</taxon>
        <taxon>Alphaproteobacteria</taxon>
        <taxon>Hyphomicrobiales</taxon>
        <taxon>Methylobacteriaceae</taxon>
        <taxon>Methylobacterium</taxon>
    </lineage>
</organism>
<keyword evidence="3" id="KW-1133">Transmembrane helix</keyword>
<comment type="subcellular location">
    <subcellularLocation>
        <location evidence="1">Membrane</location>
        <topology evidence="1">Single-pass membrane protein</topology>
    </subcellularLocation>
</comment>
<evidence type="ECO:0000256" key="2">
    <source>
        <dbReference type="ARBA" id="ARBA00022692"/>
    </source>
</evidence>
<accession>A0A509EN52</accession>
<feature type="compositionally biased region" description="Basic and acidic residues" evidence="6">
    <location>
        <begin position="222"/>
        <end position="238"/>
    </location>
</feature>
<dbReference type="SMART" id="SM00271">
    <property type="entry name" value="DnaJ"/>
    <property type="match status" value="1"/>
</dbReference>
<evidence type="ECO:0000256" key="5">
    <source>
        <dbReference type="ARBA" id="ARBA00038105"/>
    </source>
</evidence>
<evidence type="ECO:0000256" key="6">
    <source>
        <dbReference type="SAM" id="MobiDB-lite"/>
    </source>
</evidence>
<dbReference type="RefSeq" id="WP_142585956.1">
    <property type="nucleotide sequence ID" value="NZ_CABFPH010000145.1"/>
</dbReference>
<dbReference type="OrthoDB" id="9811070at2"/>
<proteinExistence type="inferred from homology"/>
<evidence type="ECO:0000313" key="9">
    <source>
        <dbReference type="Proteomes" id="UP000410984"/>
    </source>
</evidence>
<dbReference type="PANTHER" id="PTHR12763:SF28">
    <property type="entry name" value="GEO10507P1-RELATED"/>
    <property type="match status" value="1"/>
</dbReference>
<comment type="similarity">
    <text evidence="5">Belongs to the TIM14 family.</text>
</comment>
<evidence type="ECO:0000259" key="7">
    <source>
        <dbReference type="PROSITE" id="PS50076"/>
    </source>
</evidence>
<keyword evidence="4" id="KW-0472">Membrane</keyword>
<dbReference type="Proteomes" id="UP000410984">
    <property type="component" value="Unassembled WGS sequence"/>
</dbReference>
<dbReference type="InterPro" id="IPR001623">
    <property type="entry name" value="DnaJ_domain"/>
</dbReference>
<dbReference type="SUPFAM" id="SSF46565">
    <property type="entry name" value="Chaperone J-domain"/>
    <property type="match status" value="1"/>
</dbReference>
<dbReference type="AlphaFoldDB" id="A0A509EN52"/>
<evidence type="ECO:0000256" key="4">
    <source>
        <dbReference type="ARBA" id="ARBA00023136"/>
    </source>
</evidence>
<evidence type="ECO:0000313" key="8">
    <source>
        <dbReference type="EMBL" id="VUD74683.1"/>
    </source>
</evidence>
<dbReference type="GO" id="GO:0016020">
    <property type="term" value="C:membrane"/>
    <property type="evidence" value="ECO:0007669"/>
    <property type="project" value="UniProtKB-SubCell"/>
</dbReference>
<keyword evidence="9" id="KW-1185">Reference proteome</keyword>
<dbReference type="EMBL" id="CABFPH010000145">
    <property type="protein sequence ID" value="VUD74683.1"/>
    <property type="molecule type" value="Genomic_DNA"/>
</dbReference>
<evidence type="ECO:0000256" key="1">
    <source>
        <dbReference type="ARBA" id="ARBA00004167"/>
    </source>
</evidence>
<feature type="domain" description="J" evidence="7">
    <location>
        <begin position="185"/>
        <end position="238"/>
    </location>
</feature>
<gene>
    <name evidence="8" type="primary">dnaJ_4</name>
    <name evidence="8" type="ORF">MET9862_05316</name>
</gene>
<dbReference type="InterPro" id="IPR036869">
    <property type="entry name" value="J_dom_sf"/>
</dbReference>
<dbReference type="Gene3D" id="1.10.287.110">
    <property type="entry name" value="DnaJ domain"/>
    <property type="match status" value="1"/>
</dbReference>
<evidence type="ECO:0000256" key="3">
    <source>
        <dbReference type="ARBA" id="ARBA00022989"/>
    </source>
</evidence>
<sequence>MLLVLGILAAFGLWWLSKKGRTLDPRLTAGLVRRAASWGALALATLFMLRGQLLPALVLGLGGVWLMEGAEGLGRRARDFVKGFSGAPRPRLFRSALVELEVGPADEPLGGRVVAGPRAGTRLDALGPAEVRDLVRLCRARDPDGLRLLEAYLDRRRPGWRVDAEADRDPGPFGAPQPGSMTQEEAYQILGLQRGATADEIRAAHRRLMKSAHPDQGGSAERAARLNAARDRLTNRHR</sequence>
<dbReference type="PANTHER" id="PTHR12763">
    <property type="match status" value="1"/>
</dbReference>
<dbReference type="PROSITE" id="PS50076">
    <property type="entry name" value="DNAJ_2"/>
    <property type="match status" value="1"/>
</dbReference>
<reference evidence="8 9" key="1">
    <citation type="submission" date="2019-06" db="EMBL/GenBank/DDBJ databases">
        <authorList>
            <person name="Rodrigo-Torres L."/>
            <person name="Arahal R. D."/>
            <person name="Lucena T."/>
        </authorList>
    </citation>
    <scope>NUCLEOTIDE SEQUENCE [LARGE SCALE GENOMIC DNA]</scope>
    <source>
        <strain evidence="8 9">SB0023/3</strain>
    </source>
</reference>
<dbReference type="Pfam" id="PF00226">
    <property type="entry name" value="DnaJ"/>
    <property type="match status" value="1"/>
</dbReference>
<dbReference type="CDD" id="cd06257">
    <property type="entry name" value="DnaJ"/>
    <property type="match status" value="1"/>
</dbReference>
<keyword evidence="2" id="KW-0812">Transmembrane</keyword>
<feature type="region of interest" description="Disordered" evidence="6">
    <location>
        <begin position="209"/>
        <end position="238"/>
    </location>
</feature>
<protein>
    <submittedName>
        <fullName evidence="8">Chaperone protein DnaJ</fullName>
    </submittedName>
</protein>
<name>A0A509EN52_9HYPH</name>